<dbReference type="Gene3D" id="3.40.1090.10">
    <property type="entry name" value="Cytosolic phospholipase A2 catalytic domain"/>
    <property type="match status" value="1"/>
</dbReference>
<dbReference type="InterPro" id="IPR002641">
    <property type="entry name" value="PNPLA_dom"/>
</dbReference>
<comment type="caution">
    <text evidence="5">Lacks conserved residue(s) required for the propagation of feature annotation.</text>
</comment>
<dbReference type="PANTHER" id="PTHR14226">
    <property type="entry name" value="NEUROPATHY TARGET ESTERASE/SWISS CHEESE D.MELANOGASTER"/>
    <property type="match status" value="1"/>
</dbReference>
<dbReference type="GeneID" id="25281905"/>
<dbReference type="GO" id="GO:0004806">
    <property type="term" value="F:triacylglycerol lipase activity"/>
    <property type="evidence" value="ECO:0007669"/>
    <property type="project" value="InterPro"/>
</dbReference>
<comment type="function">
    <text evidence="1">Probable lipid hydrolase.</text>
</comment>
<evidence type="ECO:0000313" key="8">
    <source>
        <dbReference type="EMBL" id="KEF56801.1"/>
    </source>
</evidence>
<comment type="caution">
    <text evidence="8">The sequence shown here is derived from an EMBL/GenBank/DDBJ whole genome shotgun (WGS) entry which is preliminary data.</text>
</comment>
<reference evidence="8 9" key="1">
    <citation type="submission" date="2013-03" db="EMBL/GenBank/DDBJ databases">
        <title>The Genome Sequence of Exophiala aquamarina CBS 119918.</title>
        <authorList>
            <consortium name="The Broad Institute Genomics Platform"/>
            <person name="Cuomo C."/>
            <person name="de Hoog S."/>
            <person name="Gorbushina A."/>
            <person name="Walker B."/>
            <person name="Young S.K."/>
            <person name="Zeng Q."/>
            <person name="Gargeya S."/>
            <person name="Fitzgerald M."/>
            <person name="Haas B."/>
            <person name="Abouelleil A."/>
            <person name="Allen A.W."/>
            <person name="Alvarado L."/>
            <person name="Arachchi H.M."/>
            <person name="Berlin A.M."/>
            <person name="Chapman S.B."/>
            <person name="Gainer-Dewar J."/>
            <person name="Goldberg J."/>
            <person name="Griggs A."/>
            <person name="Gujja S."/>
            <person name="Hansen M."/>
            <person name="Howarth C."/>
            <person name="Imamovic A."/>
            <person name="Ireland A."/>
            <person name="Larimer J."/>
            <person name="McCowan C."/>
            <person name="Murphy C."/>
            <person name="Pearson M."/>
            <person name="Poon T.W."/>
            <person name="Priest M."/>
            <person name="Roberts A."/>
            <person name="Saif S."/>
            <person name="Shea T."/>
            <person name="Sisk P."/>
            <person name="Sykes S."/>
            <person name="Wortman J."/>
            <person name="Nusbaum C."/>
            <person name="Birren B."/>
        </authorList>
    </citation>
    <scope>NUCLEOTIDE SEQUENCE [LARGE SCALE GENOMIC DNA]</scope>
    <source>
        <strain evidence="8 9">CBS 119918</strain>
    </source>
</reference>
<dbReference type="EMBL" id="AMGV01000005">
    <property type="protein sequence ID" value="KEF56801.1"/>
    <property type="molecule type" value="Genomic_DNA"/>
</dbReference>
<keyword evidence="3" id="KW-0442">Lipid degradation</keyword>
<evidence type="ECO:0000313" key="9">
    <source>
        <dbReference type="Proteomes" id="UP000027920"/>
    </source>
</evidence>
<evidence type="ECO:0000256" key="2">
    <source>
        <dbReference type="ARBA" id="ARBA00022801"/>
    </source>
</evidence>
<sequence length="537" mass="61117">MDFLSRILATVLGFLRCLFVVIWIEPWTKKPRLETKPPSNYGDWYEWWSEYDAIHGVVDWAAVDRHPAYDWHILRGLKRDLERCRQLGDDWGLCSQLRAQSSRNMCRILSAALYRKSPVQTKRLIHDYIIELRQSIAYLADRNSTNNGNIPVPVQEKRQVLHDMRRTLGRTSLLLQGGAMVSMSHLGVVKVLHEQRLLPQIITGTASGALVAALVCTTTDFGLPTICRGSGINLDAFVRAQLQRSTSRLGSWFGSSFLATLRRRYKRYRATRHLFDIDVLRQCARDNLGDITFEEAYEKTGRILNINIAMAEVAGTPQLLNYITAPHVLIWSAVVASIATSKQMYAPVRLLCKSDTGAVVTYFAADFSANKTKRQGSVHPEKPLQRIGELFNVNHFIVSQTRPYVAPFIQLQKWADYYQPLGIIVRLILSELLHWLEVFSRFGFLPIFLQRVLIDEVVPSIASWSKVSITPNLGVRDLISLFDNPTPGTLEQWSVRGEKSTWPLICEIKCRCDVEFELHAAYTSLRRRGLISPSSSD</sequence>
<organism evidence="8 9">
    <name type="scientific">Exophiala aquamarina CBS 119918</name>
    <dbReference type="NCBI Taxonomy" id="1182545"/>
    <lineage>
        <taxon>Eukaryota</taxon>
        <taxon>Fungi</taxon>
        <taxon>Dikarya</taxon>
        <taxon>Ascomycota</taxon>
        <taxon>Pezizomycotina</taxon>
        <taxon>Eurotiomycetes</taxon>
        <taxon>Chaetothyriomycetidae</taxon>
        <taxon>Chaetothyriales</taxon>
        <taxon>Herpotrichiellaceae</taxon>
        <taxon>Exophiala</taxon>
    </lineage>
</organism>
<dbReference type="HOGENOM" id="CLU_009031_5_0_1"/>
<name>A0A072PAE2_9EURO</name>
<keyword evidence="6" id="KW-0472">Membrane</keyword>
<protein>
    <recommendedName>
        <fullName evidence="7">PNPLA domain-containing protein</fullName>
    </recommendedName>
</protein>
<dbReference type="Pfam" id="PF01734">
    <property type="entry name" value="Patatin"/>
    <property type="match status" value="1"/>
</dbReference>
<accession>A0A072PAE2</accession>
<dbReference type="AlphaFoldDB" id="A0A072PAE2"/>
<dbReference type="PANTHER" id="PTHR14226:SF44">
    <property type="entry name" value="TRIACYLGLYCEROL LIPASE 3"/>
    <property type="match status" value="1"/>
</dbReference>
<dbReference type="STRING" id="1182545.A0A072PAE2"/>
<dbReference type="InterPro" id="IPR050301">
    <property type="entry name" value="NTE"/>
</dbReference>
<dbReference type="Proteomes" id="UP000027920">
    <property type="component" value="Unassembled WGS sequence"/>
</dbReference>
<dbReference type="RefSeq" id="XP_013259391.1">
    <property type="nucleotide sequence ID" value="XM_013403937.1"/>
</dbReference>
<evidence type="ECO:0000256" key="1">
    <source>
        <dbReference type="ARBA" id="ARBA00002682"/>
    </source>
</evidence>
<dbReference type="OrthoDB" id="10049244at2759"/>
<dbReference type="SUPFAM" id="SSF52151">
    <property type="entry name" value="FabD/lysophospholipase-like"/>
    <property type="match status" value="1"/>
</dbReference>
<evidence type="ECO:0000256" key="3">
    <source>
        <dbReference type="ARBA" id="ARBA00022963"/>
    </source>
</evidence>
<feature type="transmembrane region" description="Helical" evidence="6">
    <location>
        <begin position="6"/>
        <end position="24"/>
    </location>
</feature>
<evidence type="ECO:0000256" key="5">
    <source>
        <dbReference type="PROSITE-ProRule" id="PRU01161"/>
    </source>
</evidence>
<evidence type="ECO:0000256" key="6">
    <source>
        <dbReference type="SAM" id="Phobius"/>
    </source>
</evidence>
<keyword evidence="4" id="KW-0443">Lipid metabolism</keyword>
<evidence type="ECO:0000256" key="4">
    <source>
        <dbReference type="ARBA" id="ARBA00023098"/>
    </source>
</evidence>
<dbReference type="VEuPathDB" id="FungiDB:A1O9_06991"/>
<proteinExistence type="predicted"/>
<dbReference type="Pfam" id="PF11815">
    <property type="entry name" value="DUF3336"/>
    <property type="match status" value="1"/>
</dbReference>
<keyword evidence="6" id="KW-0812">Transmembrane</keyword>
<dbReference type="GO" id="GO:0006641">
    <property type="term" value="P:triglyceride metabolic process"/>
    <property type="evidence" value="ECO:0007669"/>
    <property type="project" value="UniProtKB-ARBA"/>
</dbReference>
<dbReference type="GO" id="GO:0016042">
    <property type="term" value="P:lipid catabolic process"/>
    <property type="evidence" value="ECO:0007669"/>
    <property type="project" value="UniProtKB-KW"/>
</dbReference>
<dbReference type="InterPro" id="IPR021771">
    <property type="entry name" value="Triacylglycerol_lipase_N"/>
</dbReference>
<keyword evidence="6" id="KW-1133">Transmembrane helix</keyword>
<dbReference type="InterPro" id="IPR016035">
    <property type="entry name" value="Acyl_Trfase/lysoPLipase"/>
</dbReference>
<feature type="domain" description="PNPLA" evidence="7">
    <location>
        <begin position="173"/>
        <end position="365"/>
    </location>
</feature>
<keyword evidence="9" id="KW-1185">Reference proteome</keyword>
<keyword evidence="2" id="KW-0378">Hydrolase</keyword>
<gene>
    <name evidence="8" type="ORF">A1O9_06991</name>
</gene>
<evidence type="ECO:0000259" key="7">
    <source>
        <dbReference type="PROSITE" id="PS51635"/>
    </source>
</evidence>
<dbReference type="PROSITE" id="PS51635">
    <property type="entry name" value="PNPLA"/>
    <property type="match status" value="1"/>
</dbReference>